<sequence>MEDTATTTVRPSAVRQRILGAARRRFYRDGIRTVSADRLIADAEVSKMTFYRHFRSKDDLVVAYLNEVVAEERAALAEAHRTHPDDPAEVLRAYARRVGALTCAEGFRGCAFLNAAAEYADPTHPVRTVVATHRAWLRGELARVLTDLGVAPERADEAAAQLQMLRDGAMVAGTLDADPVRVAQRLVDAGESVVRDALRG</sequence>
<keyword evidence="2 4" id="KW-0238">DNA-binding</keyword>
<dbReference type="RefSeq" id="WP_163773132.1">
    <property type="nucleotide sequence ID" value="NZ_JAAGXA010000010.1"/>
</dbReference>
<feature type="domain" description="HTH tetR-type" evidence="5">
    <location>
        <begin position="12"/>
        <end position="72"/>
    </location>
</feature>
<keyword evidence="7" id="KW-1185">Reference proteome</keyword>
<dbReference type="PANTHER" id="PTHR47506">
    <property type="entry name" value="TRANSCRIPTIONAL REGULATORY PROTEIN"/>
    <property type="match status" value="1"/>
</dbReference>
<dbReference type="PANTHER" id="PTHR47506:SF6">
    <property type="entry name" value="HTH-TYPE TRANSCRIPTIONAL REPRESSOR NEMR"/>
    <property type="match status" value="1"/>
</dbReference>
<reference evidence="6 7" key="1">
    <citation type="journal article" date="2014" name="Int. J. Syst. Evol. Microbiol.">
        <title>Nocardioides zeae sp. nov., isolated from the stem of Zea mays.</title>
        <authorList>
            <person name="Glaeser S.P."/>
            <person name="McInroy J.A."/>
            <person name="Busse H.J."/>
            <person name="Kampfer P."/>
        </authorList>
    </citation>
    <scope>NUCLEOTIDE SEQUENCE [LARGE SCALE GENOMIC DNA]</scope>
    <source>
        <strain evidence="6 7">JCM 30728</strain>
    </source>
</reference>
<name>A0A6P0HLV8_9ACTN</name>
<evidence type="ECO:0000256" key="1">
    <source>
        <dbReference type="ARBA" id="ARBA00023015"/>
    </source>
</evidence>
<evidence type="ECO:0000313" key="6">
    <source>
        <dbReference type="EMBL" id="NEN79586.1"/>
    </source>
</evidence>
<dbReference type="SUPFAM" id="SSF48498">
    <property type="entry name" value="Tetracyclin repressor-like, C-terminal domain"/>
    <property type="match status" value="1"/>
</dbReference>
<keyword evidence="1" id="KW-0805">Transcription regulation</keyword>
<dbReference type="PRINTS" id="PR00455">
    <property type="entry name" value="HTHTETR"/>
</dbReference>
<dbReference type="SUPFAM" id="SSF46689">
    <property type="entry name" value="Homeodomain-like"/>
    <property type="match status" value="1"/>
</dbReference>
<evidence type="ECO:0000256" key="4">
    <source>
        <dbReference type="PROSITE-ProRule" id="PRU00335"/>
    </source>
</evidence>
<accession>A0A6P0HLV8</accession>
<evidence type="ECO:0000259" key="5">
    <source>
        <dbReference type="PROSITE" id="PS50977"/>
    </source>
</evidence>
<keyword evidence="3" id="KW-0804">Transcription</keyword>
<dbReference type="Pfam" id="PF00440">
    <property type="entry name" value="TetR_N"/>
    <property type="match status" value="1"/>
</dbReference>
<dbReference type="InterPro" id="IPR036271">
    <property type="entry name" value="Tet_transcr_reg_TetR-rel_C_sf"/>
</dbReference>
<evidence type="ECO:0000313" key="7">
    <source>
        <dbReference type="Proteomes" id="UP000468687"/>
    </source>
</evidence>
<dbReference type="PROSITE" id="PS50977">
    <property type="entry name" value="HTH_TETR_2"/>
    <property type="match status" value="1"/>
</dbReference>
<comment type="caution">
    <text evidence="6">The sequence shown here is derived from an EMBL/GenBank/DDBJ whole genome shotgun (WGS) entry which is preliminary data.</text>
</comment>
<gene>
    <name evidence="6" type="ORF">G3T38_15005</name>
</gene>
<dbReference type="Proteomes" id="UP000468687">
    <property type="component" value="Unassembled WGS sequence"/>
</dbReference>
<dbReference type="InterPro" id="IPR009057">
    <property type="entry name" value="Homeodomain-like_sf"/>
</dbReference>
<protein>
    <submittedName>
        <fullName evidence="6">TetR/AcrR family transcriptional regulator</fullName>
    </submittedName>
</protein>
<proteinExistence type="predicted"/>
<feature type="DNA-binding region" description="H-T-H motif" evidence="4">
    <location>
        <begin position="35"/>
        <end position="54"/>
    </location>
</feature>
<evidence type="ECO:0000256" key="2">
    <source>
        <dbReference type="ARBA" id="ARBA00023125"/>
    </source>
</evidence>
<evidence type="ECO:0000256" key="3">
    <source>
        <dbReference type="ARBA" id="ARBA00023163"/>
    </source>
</evidence>
<dbReference type="EMBL" id="JAAGXA010000010">
    <property type="protein sequence ID" value="NEN79586.1"/>
    <property type="molecule type" value="Genomic_DNA"/>
</dbReference>
<dbReference type="AlphaFoldDB" id="A0A6P0HLV8"/>
<dbReference type="InterPro" id="IPR001647">
    <property type="entry name" value="HTH_TetR"/>
</dbReference>
<organism evidence="6 7">
    <name type="scientific">Nocardioides zeae</name>
    <dbReference type="NCBI Taxonomy" id="1457234"/>
    <lineage>
        <taxon>Bacteria</taxon>
        <taxon>Bacillati</taxon>
        <taxon>Actinomycetota</taxon>
        <taxon>Actinomycetes</taxon>
        <taxon>Propionibacteriales</taxon>
        <taxon>Nocardioidaceae</taxon>
        <taxon>Nocardioides</taxon>
    </lineage>
</organism>
<dbReference type="GO" id="GO:0003677">
    <property type="term" value="F:DNA binding"/>
    <property type="evidence" value="ECO:0007669"/>
    <property type="project" value="UniProtKB-UniRule"/>
</dbReference>
<dbReference type="Gene3D" id="1.10.357.10">
    <property type="entry name" value="Tetracycline Repressor, domain 2"/>
    <property type="match status" value="1"/>
</dbReference>